<dbReference type="STRING" id="659014.SAMN04487996_110282"/>
<evidence type="ECO:0000256" key="1">
    <source>
        <dbReference type="SAM" id="SignalP"/>
    </source>
</evidence>
<name>A0A1G7L298_9BACT</name>
<evidence type="ECO:0000313" key="2">
    <source>
        <dbReference type="EMBL" id="SDF43129.1"/>
    </source>
</evidence>
<dbReference type="Proteomes" id="UP000198748">
    <property type="component" value="Unassembled WGS sequence"/>
</dbReference>
<feature type="signal peptide" evidence="1">
    <location>
        <begin position="1"/>
        <end position="21"/>
    </location>
</feature>
<sequence>MQNTFTLFILLLISTASTCSSQDDPKAVSQEYESCCGTEPVEFSYEKKRIYMPNVFTPNKDGVNDYFFPVVNDVVTDVWGFAVYSIEGDTMLYQKPYFNSKMPVEEYGWDGLRPDGSRYKGAFRYKMRVDDMLANKHIVQGRACAIVCGSSSEVFQTKTGCFYPIQASKEGTLDESIANGEKDCFK</sequence>
<keyword evidence="1" id="KW-0732">Signal</keyword>
<protein>
    <recommendedName>
        <fullName evidence="4">WG containing repeat-containing protein</fullName>
    </recommendedName>
</protein>
<reference evidence="3" key="1">
    <citation type="submission" date="2016-10" db="EMBL/GenBank/DDBJ databases">
        <authorList>
            <person name="Varghese N."/>
            <person name="Submissions S."/>
        </authorList>
    </citation>
    <scope>NUCLEOTIDE SEQUENCE [LARGE SCALE GENOMIC DNA]</scope>
    <source>
        <strain evidence="3">DSM 25329</strain>
    </source>
</reference>
<keyword evidence="3" id="KW-1185">Reference proteome</keyword>
<proteinExistence type="predicted"/>
<dbReference type="RefSeq" id="WP_090153114.1">
    <property type="nucleotide sequence ID" value="NZ_FNAN01000010.1"/>
</dbReference>
<evidence type="ECO:0000313" key="3">
    <source>
        <dbReference type="Proteomes" id="UP000198748"/>
    </source>
</evidence>
<accession>A0A1G7L298</accession>
<gene>
    <name evidence="2" type="ORF">SAMN04487996_110282</name>
</gene>
<dbReference type="EMBL" id="FNAN01000010">
    <property type="protein sequence ID" value="SDF43129.1"/>
    <property type="molecule type" value="Genomic_DNA"/>
</dbReference>
<feature type="chain" id="PRO_5011472148" description="WG containing repeat-containing protein" evidence="1">
    <location>
        <begin position="22"/>
        <end position="186"/>
    </location>
</feature>
<dbReference type="AlphaFoldDB" id="A0A1G7L298"/>
<evidence type="ECO:0008006" key="4">
    <source>
        <dbReference type="Google" id="ProtNLM"/>
    </source>
</evidence>
<dbReference type="OrthoDB" id="1236981at2"/>
<organism evidence="2 3">
    <name type="scientific">Dyadobacter soli</name>
    <dbReference type="NCBI Taxonomy" id="659014"/>
    <lineage>
        <taxon>Bacteria</taxon>
        <taxon>Pseudomonadati</taxon>
        <taxon>Bacteroidota</taxon>
        <taxon>Cytophagia</taxon>
        <taxon>Cytophagales</taxon>
        <taxon>Spirosomataceae</taxon>
        <taxon>Dyadobacter</taxon>
    </lineage>
</organism>